<keyword evidence="1" id="KW-0472">Membrane</keyword>
<organism evidence="2 3">
    <name type="scientific">Haloferula sargassicola</name>
    <dbReference type="NCBI Taxonomy" id="490096"/>
    <lineage>
        <taxon>Bacteria</taxon>
        <taxon>Pseudomonadati</taxon>
        <taxon>Verrucomicrobiota</taxon>
        <taxon>Verrucomicrobiia</taxon>
        <taxon>Verrucomicrobiales</taxon>
        <taxon>Verrucomicrobiaceae</taxon>
        <taxon>Haloferula</taxon>
    </lineage>
</organism>
<keyword evidence="3" id="KW-1185">Reference proteome</keyword>
<accession>A0ABP9UN63</accession>
<gene>
    <name evidence="2" type="ORF">Hsar01_01993</name>
</gene>
<keyword evidence="1" id="KW-1133">Transmembrane helix</keyword>
<dbReference type="Proteomes" id="UP001476282">
    <property type="component" value="Unassembled WGS sequence"/>
</dbReference>
<evidence type="ECO:0000313" key="2">
    <source>
        <dbReference type="EMBL" id="GAA5482769.1"/>
    </source>
</evidence>
<dbReference type="RefSeq" id="WP_353566900.1">
    <property type="nucleotide sequence ID" value="NZ_BAABRI010000010.1"/>
</dbReference>
<evidence type="ECO:0000313" key="3">
    <source>
        <dbReference type="Proteomes" id="UP001476282"/>
    </source>
</evidence>
<sequence length="51" mass="5198">MPGRCRPWSPPAPATPLAGGLPSAAMLALLLVTKYLGDVPQIVRIGGSRSG</sequence>
<evidence type="ECO:0000256" key="1">
    <source>
        <dbReference type="SAM" id="Phobius"/>
    </source>
</evidence>
<dbReference type="EMBL" id="BAABRI010000010">
    <property type="protein sequence ID" value="GAA5482769.1"/>
    <property type="molecule type" value="Genomic_DNA"/>
</dbReference>
<protein>
    <submittedName>
        <fullName evidence="2">Uncharacterized protein</fullName>
    </submittedName>
</protein>
<comment type="caution">
    <text evidence="2">The sequence shown here is derived from an EMBL/GenBank/DDBJ whole genome shotgun (WGS) entry which is preliminary data.</text>
</comment>
<keyword evidence="1" id="KW-0812">Transmembrane</keyword>
<name>A0ABP9UN63_9BACT</name>
<feature type="transmembrane region" description="Helical" evidence="1">
    <location>
        <begin position="17"/>
        <end position="36"/>
    </location>
</feature>
<reference evidence="2 3" key="1">
    <citation type="submission" date="2024-02" db="EMBL/GenBank/DDBJ databases">
        <title>Haloferula sargassicola NBRC 104335.</title>
        <authorList>
            <person name="Ichikawa N."/>
            <person name="Katano-Makiyama Y."/>
            <person name="Hidaka K."/>
        </authorList>
    </citation>
    <scope>NUCLEOTIDE SEQUENCE [LARGE SCALE GENOMIC DNA]</scope>
    <source>
        <strain evidence="2 3">NBRC 104335</strain>
    </source>
</reference>
<proteinExistence type="predicted"/>